<dbReference type="Pfam" id="PF09438">
    <property type="entry name" value="DUF2017"/>
    <property type="match status" value="1"/>
</dbReference>
<name>H0R6F3_9ACTN</name>
<dbReference type="RefSeq" id="WP_007319989.1">
    <property type="nucleotide sequence ID" value="NZ_BAEH01000121.1"/>
</dbReference>
<dbReference type="Proteomes" id="UP000035034">
    <property type="component" value="Unassembled WGS sequence"/>
</dbReference>
<protein>
    <submittedName>
        <fullName evidence="1">Uncharacterized protein</fullName>
    </submittedName>
</protein>
<dbReference type="AlphaFoldDB" id="H0R6F3"/>
<sequence>MRTWKRIGKYPNYRYRSQLDSNESQLIAAVVNSLVELFDEREQSAPHDDLAGITGIAMGHSTAPGDATLGRLLPDFHRPDQDEVLATDTIDGDVNAALRSVHEPHILSAKKAAAQSLLDSLPMDGGDLELTEEQANEWLTALNDVRLALGAMLGITEDTPEELPYDDPKAGHLEVYRWLTLVQMLLVEELMR</sequence>
<accession>H0R6F3</accession>
<evidence type="ECO:0000313" key="1">
    <source>
        <dbReference type="EMBL" id="GAB20654.1"/>
    </source>
</evidence>
<proteinExistence type="predicted"/>
<organism evidence="1 2">
    <name type="scientific">Gordonia effusa NBRC 100432</name>
    <dbReference type="NCBI Taxonomy" id="1077974"/>
    <lineage>
        <taxon>Bacteria</taxon>
        <taxon>Bacillati</taxon>
        <taxon>Actinomycetota</taxon>
        <taxon>Actinomycetes</taxon>
        <taxon>Mycobacteriales</taxon>
        <taxon>Gordoniaceae</taxon>
        <taxon>Gordonia</taxon>
    </lineage>
</organism>
<dbReference type="EMBL" id="BAEH01000121">
    <property type="protein sequence ID" value="GAB20654.1"/>
    <property type="molecule type" value="Genomic_DNA"/>
</dbReference>
<evidence type="ECO:0000313" key="2">
    <source>
        <dbReference type="Proteomes" id="UP000035034"/>
    </source>
</evidence>
<dbReference type="InterPro" id="IPR018561">
    <property type="entry name" value="AosR"/>
</dbReference>
<dbReference type="STRING" id="1077974.GOEFS_121_00560"/>
<keyword evidence="2" id="KW-1185">Reference proteome</keyword>
<gene>
    <name evidence="1" type="ORF">GOEFS_121_00560</name>
</gene>
<dbReference type="OrthoDB" id="3268479at2"/>
<reference evidence="1 2" key="1">
    <citation type="submission" date="2011-12" db="EMBL/GenBank/DDBJ databases">
        <title>Whole genome shotgun sequence of Gordonia effusa NBRC 100432.</title>
        <authorList>
            <person name="Yoshida I."/>
            <person name="Takarada H."/>
            <person name="Hosoyama A."/>
            <person name="Tsuchikane K."/>
            <person name="Katsumata H."/>
            <person name="Yamazaki S."/>
            <person name="Fujita N."/>
        </authorList>
    </citation>
    <scope>NUCLEOTIDE SEQUENCE [LARGE SCALE GENOMIC DNA]</scope>
    <source>
        <strain evidence="1 2">NBRC 100432</strain>
    </source>
</reference>
<dbReference type="eggNOG" id="ENOG5032Z6K">
    <property type="taxonomic scope" value="Bacteria"/>
</dbReference>
<comment type="caution">
    <text evidence="1">The sequence shown here is derived from an EMBL/GenBank/DDBJ whole genome shotgun (WGS) entry which is preliminary data.</text>
</comment>